<sequence length="172" mass="19396">MRIHKCIFLDRDGVLNRERGEYTFKIEDFEIITGVDEALKILKNSGYLLIVITNQAGIAKDIYKEDAVLNCHAYLQAETGDLIDDLFYCPHHPVTTQSLLRKPDSLMLEKAIAKWDIDIEKSYMVGDSLRDIQASEKVGVKGILVGDKEKDKNLTAPKAKSLLDAVNKFIVN</sequence>
<evidence type="ECO:0000313" key="11">
    <source>
        <dbReference type="EMBL" id="ADR23712.1"/>
    </source>
</evidence>
<evidence type="ECO:0000256" key="9">
    <source>
        <dbReference type="PIRSR" id="PIRSR004682-3"/>
    </source>
</evidence>
<feature type="active site" description="Proton donor" evidence="8">
    <location>
        <position position="12"/>
    </location>
</feature>
<dbReference type="HOGENOM" id="CLU_085077_1_1_10"/>
<protein>
    <recommendedName>
        <fullName evidence="6 7">D,D-heptose 1,7-bisphosphate phosphatase</fullName>
        <ecNumber evidence="7">3.1.3.-</ecNumber>
    </recommendedName>
</protein>
<comment type="cofactor">
    <cofactor evidence="10">
        <name>Mg(2+)</name>
        <dbReference type="ChEBI" id="CHEBI:18420"/>
    </cofactor>
</comment>
<dbReference type="SUPFAM" id="SSF56784">
    <property type="entry name" value="HAD-like"/>
    <property type="match status" value="1"/>
</dbReference>
<feature type="site" description="Stabilizes the phosphoryl group" evidence="9">
    <location>
        <position position="53"/>
    </location>
</feature>
<comment type="subcellular location">
    <subcellularLocation>
        <location evidence="1 7">Cytoplasm</location>
    </subcellularLocation>
</comment>
<feature type="site" description="Stabilizes the phosphoryl group" evidence="9">
    <location>
        <position position="102"/>
    </location>
</feature>
<dbReference type="InterPro" id="IPR036412">
    <property type="entry name" value="HAD-like_sf"/>
</dbReference>
<proteinExistence type="inferred from homology"/>
<keyword evidence="4 7" id="KW-0378">Hydrolase</keyword>
<evidence type="ECO:0000256" key="2">
    <source>
        <dbReference type="ARBA" id="ARBA00022490"/>
    </source>
</evidence>
<dbReference type="PIRSF" id="PIRSF004682">
    <property type="entry name" value="GmhB"/>
    <property type="match status" value="1"/>
</dbReference>
<accession>E4TQL9</accession>
<evidence type="ECO:0000256" key="8">
    <source>
        <dbReference type="PIRSR" id="PIRSR004682-1"/>
    </source>
</evidence>
<dbReference type="InterPro" id="IPR004446">
    <property type="entry name" value="Heptose_bisP_phosphatase"/>
</dbReference>
<organism evidence="11 12">
    <name type="scientific">Marivirga tractuosa (strain ATCC 23168 / DSM 4126 / NBRC 15989 / NCIMB 1408 / VKM B-1430 / H-43)</name>
    <name type="common">Microscilla tractuosa</name>
    <name type="synonym">Flexibacter tractuosus</name>
    <dbReference type="NCBI Taxonomy" id="643867"/>
    <lineage>
        <taxon>Bacteria</taxon>
        <taxon>Pseudomonadati</taxon>
        <taxon>Bacteroidota</taxon>
        <taxon>Cytophagia</taxon>
        <taxon>Cytophagales</taxon>
        <taxon>Marivirgaceae</taxon>
        <taxon>Marivirga</taxon>
    </lineage>
</organism>
<comment type="similarity">
    <text evidence="7">Belongs to the gmhB family.</text>
</comment>
<comment type="cofactor">
    <cofactor evidence="10">
        <name>Zn(2+)</name>
        <dbReference type="ChEBI" id="CHEBI:29105"/>
    </cofactor>
</comment>
<dbReference type="PANTHER" id="PTHR42891">
    <property type="entry name" value="D-GLYCERO-BETA-D-MANNO-HEPTOSE-1,7-BISPHOSPHATE 7-PHOSPHATASE"/>
    <property type="match status" value="1"/>
</dbReference>
<evidence type="ECO:0000256" key="7">
    <source>
        <dbReference type="PIRNR" id="PIRNR004682"/>
    </source>
</evidence>
<dbReference type="RefSeq" id="WP_013455854.1">
    <property type="nucleotide sequence ID" value="NC_014759.1"/>
</dbReference>
<gene>
    <name evidence="11" type="ordered locus">Ftrac_3745</name>
</gene>
<dbReference type="Gene3D" id="3.40.50.1000">
    <property type="entry name" value="HAD superfamily/HAD-like"/>
    <property type="match status" value="1"/>
</dbReference>
<keyword evidence="12" id="KW-1185">Reference proteome</keyword>
<dbReference type="GO" id="GO:0046872">
    <property type="term" value="F:metal ion binding"/>
    <property type="evidence" value="ECO:0007669"/>
    <property type="project" value="UniProtKB-KW"/>
</dbReference>
<dbReference type="Pfam" id="PF13242">
    <property type="entry name" value="Hydrolase_like"/>
    <property type="match status" value="1"/>
</dbReference>
<feature type="binding site" evidence="10">
    <location>
        <position position="12"/>
    </location>
    <ligand>
        <name>Mg(2+)</name>
        <dbReference type="ChEBI" id="CHEBI:18420"/>
    </ligand>
</feature>
<dbReference type="GO" id="GO:0005975">
    <property type="term" value="P:carbohydrate metabolic process"/>
    <property type="evidence" value="ECO:0007669"/>
    <property type="project" value="InterPro"/>
</dbReference>
<evidence type="ECO:0000313" key="12">
    <source>
        <dbReference type="Proteomes" id="UP000008720"/>
    </source>
</evidence>
<feature type="binding site" evidence="10">
    <location>
        <position position="10"/>
    </location>
    <ligand>
        <name>Mg(2+)</name>
        <dbReference type="ChEBI" id="CHEBI:18420"/>
    </ligand>
</feature>
<evidence type="ECO:0000256" key="4">
    <source>
        <dbReference type="ARBA" id="ARBA00022801"/>
    </source>
</evidence>
<keyword evidence="10" id="KW-0460">Magnesium</keyword>
<dbReference type="KEGG" id="mtt:Ftrac_3745"/>
<dbReference type="GO" id="GO:0005737">
    <property type="term" value="C:cytoplasm"/>
    <property type="evidence" value="ECO:0007669"/>
    <property type="project" value="UniProtKB-SubCell"/>
</dbReference>
<dbReference type="InterPro" id="IPR006549">
    <property type="entry name" value="HAD-SF_hydro_IIIA"/>
</dbReference>
<feature type="binding site" evidence="10">
    <location>
        <position position="127"/>
    </location>
    <ligand>
        <name>Mg(2+)</name>
        <dbReference type="ChEBI" id="CHEBI:18420"/>
    </ligand>
</feature>
<dbReference type="NCBIfam" id="TIGR01662">
    <property type="entry name" value="HAD-SF-IIIA"/>
    <property type="match status" value="1"/>
</dbReference>
<dbReference type="PANTHER" id="PTHR42891:SF1">
    <property type="entry name" value="D-GLYCERO-BETA-D-MANNO-HEPTOSE-1,7-BISPHOSPHATE 7-PHOSPHATASE"/>
    <property type="match status" value="1"/>
</dbReference>
<evidence type="ECO:0000256" key="6">
    <source>
        <dbReference type="ARBA" id="ARBA00031828"/>
    </source>
</evidence>
<dbReference type="Proteomes" id="UP000008720">
    <property type="component" value="Chromosome"/>
</dbReference>
<dbReference type="NCBIfam" id="TIGR01656">
    <property type="entry name" value="Histidinol-ppas"/>
    <property type="match status" value="1"/>
</dbReference>
<keyword evidence="10" id="KW-0862">Zinc</keyword>
<feature type="active site" description="Nucleophile" evidence="8">
    <location>
        <position position="10"/>
    </location>
</feature>
<feature type="site" description="Contributes to substrate recognition" evidence="9">
    <location>
        <position position="101"/>
    </location>
</feature>
<dbReference type="InterPro" id="IPR023214">
    <property type="entry name" value="HAD_sf"/>
</dbReference>
<name>E4TQL9_MARTH</name>
<dbReference type="STRING" id="643867.Ftrac_3745"/>
<keyword evidence="2 7" id="KW-0963">Cytoplasm</keyword>
<dbReference type="EC" id="3.1.3.-" evidence="7"/>
<feature type="binding site" evidence="10">
    <location>
        <position position="91"/>
    </location>
    <ligand>
        <name>Zn(2+)</name>
        <dbReference type="ChEBI" id="CHEBI:29105"/>
    </ligand>
</feature>
<reference evidence="11 12" key="1">
    <citation type="journal article" date="2011" name="Stand. Genomic Sci.">
        <title>Complete genome sequence of Marivirga tractuosa type strain (H-43).</title>
        <authorList>
            <person name="Pagani I."/>
            <person name="Chertkov O."/>
            <person name="Lapidus A."/>
            <person name="Lucas S."/>
            <person name="Del Rio T.G."/>
            <person name="Tice H."/>
            <person name="Copeland A."/>
            <person name="Cheng J.F."/>
            <person name="Nolan M."/>
            <person name="Saunders E."/>
            <person name="Pitluck S."/>
            <person name="Held B."/>
            <person name="Goodwin L."/>
            <person name="Liolios K."/>
            <person name="Ovchinikova G."/>
            <person name="Ivanova N."/>
            <person name="Mavromatis K."/>
            <person name="Pati A."/>
            <person name="Chen A."/>
            <person name="Palaniappan K."/>
            <person name="Land M."/>
            <person name="Hauser L."/>
            <person name="Jeffries C.D."/>
            <person name="Detter J.C."/>
            <person name="Han C."/>
            <person name="Tapia R."/>
            <person name="Ngatchou-Djao O.D."/>
            <person name="Rohde M."/>
            <person name="Goker M."/>
            <person name="Spring S."/>
            <person name="Sikorski J."/>
            <person name="Woyke T."/>
            <person name="Bristow J."/>
            <person name="Eisen J.A."/>
            <person name="Markowitz V."/>
            <person name="Hugenholtz P."/>
            <person name="Klenk H.P."/>
            <person name="Kyrpides N.C."/>
        </authorList>
    </citation>
    <scope>NUCLEOTIDE SEQUENCE [LARGE SCALE GENOMIC DNA]</scope>
    <source>
        <strain evidence="12">ATCC 23168 / DSM 4126 / NBRC 15989 / NCIMB 1408 / VKM B-1430 / H-43</strain>
    </source>
</reference>
<dbReference type="GO" id="GO:0016791">
    <property type="term" value="F:phosphatase activity"/>
    <property type="evidence" value="ECO:0007669"/>
    <property type="project" value="InterPro"/>
</dbReference>
<feature type="binding site" evidence="10">
    <location>
        <position position="89"/>
    </location>
    <ligand>
        <name>Zn(2+)</name>
        <dbReference type="ChEBI" id="CHEBI:29105"/>
    </ligand>
</feature>
<evidence type="ECO:0000256" key="5">
    <source>
        <dbReference type="ARBA" id="ARBA00023277"/>
    </source>
</evidence>
<dbReference type="CDD" id="cd07503">
    <property type="entry name" value="HAD_HisB-N"/>
    <property type="match status" value="1"/>
</dbReference>
<evidence type="ECO:0000256" key="10">
    <source>
        <dbReference type="PIRSR" id="PIRSR004682-4"/>
    </source>
</evidence>
<keyword evidence="3 10" id="KW-0479">Metal-binding</keyword>
<evidence type="ECO:0000256" key="1">
    <source>
        <dbReference type="ARBA" id="ARBA00004496"/>
    </source>
</evidence>
<dbReference type="eggNOG" id="COG0241">
    <property type="taxonomic scope" value="Bacteria"/>
</dbReference>
<evidence type="ECO:0000256" key="3">
    <source>
        <dbReference type="ARBA" id="ARBA00022723"/>
    </source>
</evidence>
<dbReference type="EMBL" id="CP002349">
    <property type="protein sequence ID" value="ADR23712.1"/>
    <property type="molecule type" value="Genomic_DNA"/>
</dbReference>
<dbReference type="InterPro" id="IPR006543">
    <property type="entry name" value="Histidinol-phos"/>
</dbReference>
<keyword evidence="5 7" id="KW-0119">Carbohydrate metabolism</keyword>
<dbReference type="AlphaFoldDB" id="E4TQL9"/>